<dbReference type="InterPro" id="IPR018766">
    <property type="entry name" value="Zinicin_2"/>
</dbReference>
<evidence type="ECO:0000313" key="2">
    <source>
        <dbReference type="EMBL" id="MWC00353.1"/>
    </source>
</evidence>
<accession>A0A6I4P3P7</accession>
<dbReference type="InterPro" id="IPR042271">
    <property type="entry name" value="Zinicin_2_N"/>
</dbReference>
<dbReference type="AlphaFoldDB" id="A0A6I4P3P7"/>
<protein>
    <recommendedName>
        <fullName evidence="4">Zinc-dependent metalloprotease</fullName>
    </recommendedName>
</protein>
<dbReference type="EMBL" id="WSTA01000128">
    <property type="protein sequence ID" value="MWC00353.1"/>
    <property type="molecule type" value="Genomic_DNA"/>
</dbReference>
<dbReference type="SUPFAM" id="SSF55486">
    <property type="entry name" value="Metalloproteases ('zincins'), catalytic domain"/>
    <property type="match status" value="1"/>
</dbReference>
<evidence type="ECO:0008006" key="4">
    <source>
        <dbReference type="Google" id="ProtNLM"/>
    </source>
</evidence>
<organism evidence="2 3">
    <name type="scientific">Agromyces seonyuensis</name>
    <dbReference type="NCBI Taxonomy" id="2662446"/>
    <lineage>
        <taxon>Bacteria</taxon>
        <taxon>Bacillati</taxon>
        <taxon>Actinomycetota</taxon>
        <taxon>Actinomycetes</taxon>
        <taxon>Micrococcales</taxon>
        <taxon>Microbacteriaceae</taxon>
        <taxon>Agromyces</taxon>
    </lineage>
</organism>
<dbReference type="PANTHER" id="PTHR39420:SF2">
    <property type="entry name" value="HYDROLASE"/>
    <property type="match status" value="1"/>
</dbReference>
<proteinExistence type="predicted"/>
<dbReference type="PANTHER" id="PTHR39420">
    <property type="match status" value="1"/>
</dbReference>
<dbReference type="Pfam" id="PF10103">
    <property type="entry name" value="Zincin_2"/>
    <property type="match status" value="1"/>
</dbReference>
<name>A0A6I4P3P7_9MICO</name>
<evidence type="ECO:0000313" key="3">
    <source>
        <dbReference type="Proteomes" id="UP000438182"/>
    </source>
</evidence>
<feature type="region of interest" description="Disordered" evidence="1">
    <location>
        <begin position="513"/>
        <end position="559"/>
    </location>
</feature>
<keyword evidence="3" id="KW-1185">Reference proteome</keyword>
<reference evidence="2 3" key="1">
    <citation type="submission" date="2019-12" db="EMBL/GenBank/DDBJ databases">
        <authorList>
            <person name="Kim Y.S."/>
        </authorList>
    </citation>
    <scope>NUCLEOTIDE SEQUENCE [LARGE SCALE GENOMIC DNA]</scope>
    <source>
        <strain evidence="2 3">MMS17-SY077</strain>
    </source>
</reference>
<comment type="caution">
    <text evidence="2">The sequence shown here is derived from an EMBL/GenBank/DDBJ whole genome shotgun (WGS) entry which is preliminary data.</text>
</comment>
<dbReference type="NCBIfam" id="TIGR03624">
    <property type="entry name" value="putative hydrolase"/>
    <property type="match status" value="1"/>
</dbReference>
<dbReference type="Gene3D" id="1.20.150.30">
    <property type="entry name" value="Zincin-like metallopeptidase, N-terminal domain"/>
    <property type="match status" value="1"/>
</dbReference>
<dbReference type="Proteomes" id="UP000438182">
    <property type="component" value="Unassembled WGS sequence"/>
</dbReference>
<gene>
    <name evidence="2" type="ORF">GB864_17570</name>
</gene>
<evidence type="ECO:0000256" key="1">
    <source>
        <dbReference type="SAM" id="MobiDB-lite"/>
    </source>
</evidence>
<sequence>MANSHQPASRRFGIGFDSVGAGSSLKSAIGCPPGGLFATGGREFGCSAASTGASPIDSISVGGKDLEVAEVASDPDNGSNPDDELRELLRNLLSGQGGIDPSQLAGAAGLPGDPASIAAIFSQLQGAMNRADDGIDWSTALRQGEQRAAAEQRQLSDDERARLDQALGLAGLWLDEAVELGPLATTPELLTRRSWVAASMPVWTQLAEPVAGSIADALTGVMQEQAPEELQSMLQGAGRMIRAVGGTLFAMQLGQVVGELATEVVSGGDIGIPVLEDGRAALLPQNVAEFGDGLDIPTSEVELYLAVRELAHARLFKHARWLRLRFLTAVTEFAQGIAVDTSRLEELASDFDPSNPEALRDAVSSGTLILPRSDSQQRALDRIETLLALIEGWVDVATAAATSRLPHRDAIAETIRRRRASGGPAESALATLVGLELRPRRLREAAAMWTAVTEAVGVTARDGLWAHPDLLPTADDLDEPARLVARLTGSDTLTTSADDEFDQALEALLRGETPTLDEQAAAAGDDVEVDEFEIDLRDGEDVDGEDDEDDAPGGDGPVR</sequence>
<feature type="compositionally biased region" description="Acidic residues" evidence="1">
    <location>
        <begin position="540"/>
        <end position="552"/>
    </location>
</feature>